<evidence type="ECO:0000256" key="1">
    <source>
        <dbReference type="SAM" id="MobiDB-lite"/>
    </source>
</evidence>
<dbReference type="AlphaFoldDB" id="A0A067MUJ2"/>
<feature type="region of interest" description="Disordered" evidence="1">
    <location>
        <begin position="1"/>
        <end position="63"/>
    </location>
</feature>
<dbReference type="OrthoDB" id="21595at2759"/>
<feature type="compositionally biased region" description="Pro residues" evidence="1">
    <location>
        <begin position="308"/>
        <end position="318"/>
    </location>
</feature>
<dbReference type="InParanoid" id="A0A067MUJ2"/>
<dbReference type="Proteomes" id="UP000027195">
    <property type="component" value="Unassembled WGS sequence"/>
</dbReference>
<dbReference type="EMBL" id="KL198019">
    <property type="protein sequence ID" value="KDQ19403.1"/>
    <property type="molecule type" value="Genomic_DNA"/>
</dbReference>
<feature type="compositionally biased region" description="Pro residues" evidence="1">
    <location>
        <begin position="100"/>
        <end position="111"/>
    </location>
</feature>
<gene>
    <name evidence="2" type="ORF">BOTBODRAFT_438284</name>
</gene>
<feature type="compositionally biased region" description="Polar residues" evidence="1">
    <location>
        <begin position="291"/>
        <end position="302"/>
    </location>
</feature>
<feature type="compositionally biased region" description="Low complexity" evidence="1">
    <location>
        <begin position="233"/>
        <end position="259"/>
    </location>
</feature>
<feature type="compositionally biased region" description="Pro residues" evidence="1">
    <location>
        <begin position="179"/>
        <end position="188"/>
    </location>
</feature>
<keyword evidence="3" id="KW-1185">Reference proteome</keyword>
<sequence>MAALASSSRLDLSTAKQHKKSFRSSLSETIRNATSTAAKSKARIAPPDDASRSKGKGRSVDLSPAAVAAALANDDTMKKSTGFLRRLDSKMTFHKRKSADPPPRADIPPPADYGGYVVPSLSRGSMSSPTLHRLANGHADGGNAPSIHALISAPKARRPLIASTRHDPSASTRRRSSSPPTPLAPSPRPSRVRPAIPPSPSTPVLGSYPDPSPRRASAPASRPSVPPLPPPVAFAEPSSPKSGSNSSRRTTRSPTRVSRSPPPPSQSQSQSQFTPSSSPGSGRTLNHARRNSQPVFGTTTIRGSPSPSQSPPSSPSPGPSRFRPARTHSTSPSPHSPHLPSTRPLSGSGFALSPTREAIRSASSFLVKETARAPASMPSDVWLEVEQRMTPLVRMERVWGKSGGAGGEERERRTFCDTLRDGYVLCQ</sequence>
<proteinExistence type="predicted"/>
<protein>
    <submittedName>
        <fullName evidence="2">Uncharacterized protein</fullName>
    </submittedName>
</protein>
<dbReference type="STRING" id="930990.A0A067MUJ2"/>
<dbReference type="HOGENOM" id="CLU_642479_0_0_1"/>
<name>A0A067MUJ2_BOTB1</name>
<feature type="compositionally biased region" description="Polar residues" evidence="1">
    <location>
        <begin position="23"/>
        <end position="38"/>
    </location>
</feature>
<evidence type="ECO:0000313" key="2">
    <source>
        <dbReference type="EMBL" id="KDQ19403.1"/>
    </source>
</evidence>
<dbReference type="FunCoup" id="A0A067MUJ2">
    <property type="interactions" value="63"/>
</dbReference>
<feature type="compositionally biased region" description="Low complexity" evidence="1">
    <location>
        <begin position="1"/>
        <end position="15"/>
    </location>
</feature>
<reference evidence="3" key="1">
    <citation type="journal article" date="2014" name="Proc. Natl. Acad. Sci. U.S.A.">
        <title>Extensive sampling of basidiomycete genomes demonstrates inadequacy of the white-rot/brown-rot paradigm for wood decay fungi.</title>
        <authorList>
            <person name="Riley R."/>
            <person name="Salamov A.A."/>
            <person name="Brown D.W."/>
            <person name="Nagy L.G."/>
            <person name="Floudas D."/>
            <person name="Held B.W."/>
            <person name="Levasseur A."/>
            <person name="Lombard V."/>
            <person name="Morin E."/>
            <person name="Otillar R."/>
            <person name="Lindquist E.A."/>
            <person name="Sun H."/>
            <person name="LaButti K.M."/>
            <person name="Schmutz J."/>
            <person name="Jabbour D."/>
            <person name="Luo H."/>
            <person name="Baker S.E."/>
            <person name="Pisabarro A.G."/>
            <person name="Walton J.D."/>
            <person name="Blanchette R.A."/>
            <person name="Henrissat B."/>
            <person name="Martin F."/>
            <person name="Cullen D."/>
            <person name="Hibbett D.S."/>
            <person name="Grigoriev I.V."/>
        </authorList>
    </citation>
    <scope>NUCLEOTIDE SEQUENCE [LARGE SCALE GENOMIC DNA]</scope>
    <source>
        <strain evidence="3">FD-172 SS1</strain>
    </source>
</reference>
<feature type="compositionally biased region" description="Low complexity" evidence="1">
    <location>
        <begin position="266"/>
        <end position="282"/>
    </location>
</feature>
<organism evidence="2 3">
    <name type="scientific">Botryobasidium botryosum (strain FD-172 SS1)</name>
    <dbReference type="NCBI Taxonomy" id="930990"/>
    <lineage>
        <taxon>Eukaryota</taxon>
        <taxon>Fungi</taxon>
        <taxon>Dikarya</taxon>
        <taxon>Basidiomycota</taxon>
        <taxon>Agaricomycotina</taxon>
        <taxon>Agaricomycetes</taxon>
        <taxon>Cantharellales</taxon>
        <taxon>Botryobasidiaceae</taxon>
        <taxon>Botryobasidium</taxon>
    </lineage>
</organism>
<feature type="compositionally biased region" description="Low complexity" evidence="1">
    <location>
        <begin position="327"/>
        <end position="346"/>
    </location>
</feature>
<accession>A0A067MUJ2</accession>
<feature type="compositionally biased region" description="Low complexity" evidence="1">
    <location>
        <begin position="214"/>
        <end position="223"/>
    </location>
</feature>
<feature type="region of interest" description="Disordered" evidence="1">
    <location>
        <begin position="89"/>
        <end position="351"/>
    </location>
</feature>
<evidence type="ECO:0000313" key="3">
    <source>
        <dbReference type="Proteomes" id="UP000027195"/>
    </source>
</evidence>